<organism evidence="1">
    <name type="scientific">marine metagenome</name>
    <dbReference type="NCBI Taxonomy" id="408172"/>
    <lineage>
        <taxon>unclassified sequences</taxon>
        <taxon>metagenomes</taxon>
        <taxon>ecological metagenomes</taxon>
    </lineage>
</organism>
<sequence length="133" mass="14337">KGDGAYRNGTRLPMASSSSLTLIDNYSTPRGVAADLYNELSFRRYVECGSIGLKICRVAEGTADVLLKPGQVRDWDLAAPHLILQEAGGCLLDGQGQDIEYGALRKREGLIAAGEGDLARRVASWHHARLLGN</sequence>
<name>A0A382B8H5_9ZZZZ</name>
<dbReference type="InterPro" id="IPR050725">
    <property type="entry name" value="CysQ/Inositol_MonoPase"/>
</dbReference>
<dbReference type="InterPro" id="IPR020550">
    <property type="entry name" value="Inositol_monophosphatase_CS"/>
</dbReference>
<dbReference type="SUPFAM" id="SSF56655">
    <property type="entry name" value="Carbohydrate phosphatase"/>
    <property type="match status" value="1"/>
</dbReference>
<dbReference type="AlphaFoldDB" id="A0A382B8H5"/>
<protein>
    <recommendedName>
        <fullName evidence="2">Inositol monophosphatase</fullName>
    </recommendedName>
</protein>
<reference evidence="1" key="1">
    <citation type="submission" date="2018-05" db="EMBL/GenBank/DDBJ databases">
        <authorList>
            <person name="Lanie J.A."/>
            <person name="Ng W.-L."/>
            <person name="Kazmierczak K.M."/>
            <person name="Andrzejewski T.M."/>
            <person name="Davidsen T.M."/>
            <person name="Wayne K.J."/>
            <person name="Tettelin H."/>
            <person name="Glass J.I."/>
            <person name="Rusch D."/>
            <person name="Podicherti R."/>
            <person name="Tsui H.-C.T."/>
            <person name="Winkler M.E."/>
        </authorList>
    </citation>
    <scope>NUCLEOTIDE SEQUENCE</scope>
</reference>
<accession>A0A382B8H5</accession>
<dbReference type="Pfam" id="PF00459">
    <property type="entry name" value="Inositol_P"/>
    <property type="match status" value="1"/>
</dbReference>
<dbReference type="PANTHER" id="PTHR43028:SF5">
    <property type="entry name" value="3'(2'),5'-BISPHOSPHATE NUCLEOTIDASE 1"/>
    <property type="match status" value="1"/>
</dbReference>
<proteinExistence type="predicted"/>
<dbReference type="GO" id="GO:0046854">
    <property type="term" value="P:phosphatidylinositol phosphate biosynthetic process"/>
    <property type="evidence" value="ECO:0007669"/>
    <property type="project" value="InterPro"/>
</dbReference>
<evidence type="ECO:0008006" key="2">
    <source>
        <dbReference type="Google" id="ProtNLM"/>
    </source>
</evidence>
<dbReference type="EMBL" id="UINC01028483">
    <property type="protein sequence ID" value="SVB09537.1"/>
    <property type="molecule type" value="Genomic_DNA"/>
</dbReference>
<evidence type="ECO:0000313" key="1">
    <source>
        <dbReference type="EMBL" id="SVB09537.1"/>
    </source>
</evidence>
<feature type="non-terminal residue" evidence="1">
    <location>
        <position position="1"/>
    </location>
</feature>
<gene>
    <name evidence="1" type="ORF">METZ01_LOCUS162391</name>
</gene>
<dbReference type="PANTHER" id="PTHR43028">
    <property type="entry name" value="3'(2'),5'-BISPHOSPHATE NUCLEOTIDASE 1"/>
    <property type="match status" value="1"/>
</dbReference>
<dbReference type="PROSITE" id="PS00630">
    <property type="entry name" value="IMP_2"/>
    <property type="match status" value="1"/>
</dbReference>
<dbReference type="PRINTS" id="PR00377">
    <property type="entry name" value="IMPHPHTASES"/>
</dbReference>
<dbReference type="InterPro" id="IPR000760">
    <property type="entry name" value="Inositol_monophosphatase-like"/>
</dbReference>
<dbReference type="Gene3D" id="3.40.190.80">
    <property type="match status" value="1"/>
</dbReference>